<dbReference type="SUPFAM" id="SSF50965">
    <property type="entry name" value="Galactose oxidase, central domain"/>
    <property type="match status" value="1"/>
</dbReference>
<sequence length="423" mass="45942">MFRSILFFSSFCLLFSCSNGNLSNVCDVNSNSYLEELLFRITTKDKSFHCGYQIQEPREPICSLSYEQAHLPENWDLVKKEVELQASLGVSGPEALVQYSLVSVQSAIGVAYPAFQSALSAPNGKLYLLPYNSPYIVSIDPNNRSFALSTSVAGVVDFMGGALGPNGTIYLAPHQNNDFFSFDTSKETMSTIGNITMGGAAYNGGVFAPNGKVYFTPGNESTIRYYDTKTKTFGSVATSLSGGIFSNGVLTPEGKIYYIPHDATNIYILDTNTDSVTMHSYSFGGSGNFFSGIYAPNGKIYIIPFNASNVFAVDTKNNDTVTNLGNLPSPVSGMFNGVVLSPNGKIYPIPYNYSNFISIDPRTDSYSVLMANPSTTSYRGGAIGLGGEIYLSPHNADRFDLLDTKANGSFCDSIRLSPYWNKF</sequence>
<accession>A0A4Z1A288</accession>
<name>A0A4Z1A288_9LEPT</name>
<evidence type="ECO:0000313" key="1">
    <source>
        <dbReference type="EMBL" id="TGL66386.1"/>
    </source>
</evidence>
<dbReference type="PANTHER" id="PTHR47197">
    <property type="entry name" value="PROTEIN NIRF"/>
    <property type="match status" value="1"/>
</dbReference>
<proteinExistence type="predicted"/>
<evidence type="ECO:0008006" key="3">
    <source>
        <dbReference type="Google" id="ProtNLM"/>
    </source>
</evidence>
<organism evidence="1 2">
    <name type="scientific">Leptospira jelokensis</name>
    <dbReference type="NCBI Taxonomy" id="2484931"/>
    <lineage>
        <taxon>Bacteria</taxon>
        <taxon>Pseudomonadati</taxon>
        <taxon>Spirochaetota</taxon>
        <taxon>Spirochaetia</taxon>
        <taxon>Leptospirales</taxon>
        <taxon>Leptospiraceae</taxon>
        <taxon>Leptospira</taxon>
    </lineage>
</organism>
<keyword evidence="2" id="KW-1185">Reference proteome</keyword>
<dbReference type="PROSITE" id="PS51257">
    <property type="entry name" value="PROKAR_LIPOPROTEIN"/>
    <property type="match status" value="1"/>
</dbReference>
<gene>
    <name evidence="1" type="ORF">EHQ62_09385</name>
</gene>
<dbReference type="InterPro" id="IPR015943">
    <property type="entry name" value="WD40/YVTN_repeat-like_dom_sf"/>
</dbReference>
<dbReference type="Proteomes" id="UP000297567">
    <property type="component" value="Unassembled WGS sequence"/>
</dbReference>
<dbReference type="Gene3D" id="2.130.10.10">
    <property type="entry name" value="YVTN repeat-like/Quinoprotein amine dehydrogenase"/>
    <property type="match status" value="1"/>
</dbReference>
<evidence type="ECO:0000313" key="2">
    <source>
        <dbReference type="Proteomes" id="UP000297567"/>
    </source>
</evidence>
<reference evidence="1" key="1">
    <citation type="journal article" date="2019" name="PLoS Negl. Trop. Dis.">
        <title>Revisiting the worldwide diversity of Leptospira species in the environment.</title>
        <authorList>
            <person name="Vincent A.T."/>
            <person name="Schiettekatte O."/>
            <person name="Bourhy P."/>
            <person name="Veyrier F.J."/>
            <person name="Picardeau M."/>
        </authorList>
    </citation>
    <scope>NUCLEOTIDE SEQUENCE [LARGE SCALE GENOMIC DNA]</scope>
    <source>
        <strain evidence="1">201702451</strain>
    </source>
</reference>
<protein>
    <recommendedName>
        <fullName evidence="3">Lipoprotein</fullName>
    </recommendedName>
</protein>
<comment type="caution">
    <text evidence="1">The sequence shown here is derived from an EMBL/GenBank/DDBJ whole genome shotgun (WGS) entry which is preliminary data.</text>
</comment>
<dbReference type="AlphaFoldDB" id="A0A4Z1A288"/>
<dbReference type="InterPro" id="IPR011043">
    <property type="entry name" value="Gal_Oxase/kelch_b-propeller"/>
</dbReference>
<dbReference type="InterPro" id="IPR051200">
    <property type="entry name" value="Host-pathogen_enzymatic-act"/>
</dbReference>
<dbReference type="EMBL" id="RQGH01000024">
    <property type="protein sequence ID" value="TGL66386.1"/>
    <property type="molecule type" value="Genomic_DNA"/>
</dbReference>
<dbReference type="PANTHER" id="PTHR47197:SF3">
    <property type="entry name" value="DIHYDRO-HEME D1 DEHYDROGENASE"/>
    <property type="match status" value="1"/>
</dbReference>